<protein>
    <recommendedName>
        <fullName evidence="4">HAD family hydrolase</fullName>
    </recommendedName>
</protein>
<accession>A0A7X0C6I9</accession>
<dbReference type="EMBL" id="JACHJB010000002">
    <property type="protein sequence ID" value="MBB6349073.1"/>
    <property type="molecule type" value="Genomic_DNA"/>
</dbReference>
<evidence type="ECO:0000313" key="3">
    <source>
        <dbReference type="Proteomes" id="UP000583800"/>
    </source>
</evidence>
<name>A0A7X0C6I9_9ACTN</name>
<reference evidence="2 3" key="1">
    <citation type="submission" date="2020-08" db="EMBL/GenBank/DDBJ databases">
        <title>Sequencing the genomes of 1000 actinobacteria strains.</title>
        <authorList>
            <person name="Klenk H.-P."/>
        </authorList>
    </citation>
    <scope>NUCLEOTIDE SEQUENCE [LARGE SCALE GENOMIC DNA]</scope>
    <source>
        <strain evidence="2 3">DSM 45913</strain>
    </source>
</reference>
<gene>
    <name evidence="2" type="ORF">FHU36_005618</name>
</gene>
<evidence type="ECO:0000256" key="1">
    <source>
        <dbReference type="SAM" id="MobiDB-lite"/>
    </source>
</evidence>
<comment type="caution">
    <text evidence="2">The sequence shown here is derived from an EMBL/GenBank/DDBJ whole genome shotgun (WGS) entry which is preliminary data.</text>
</comment>
<feature type="region of interest" description="Disordered" evidence="1">
    <location>
        <begin position="45"/>
        <end position="68"/>
    </location>
</feature>
<evidence type="ECO:0000313" key="2">
    <source>
        <dbReference type="EMBL" id="MBB6349073.1"/>
    </source>
</evidence>
<sequence length="68" mass="6992">MTVIDLATVGAVVLDTDGVVTDTARVRAAASKHVFDVFIRLARLGLPGKPDPAPSEPAATGRVPASRP</sequence>
<keyword evidence="3" id="KW-1185">Reference proteome</keyword>
<dbReference type="AlphaFoldDB" id="A0A7X0C6I9"/>
<dbReference type="RefSeq" id="WP_185086705.1">
    <property type="nucleotide sequence ID" value="NZ_JACHJB010000002.1"/>
</dbReference>
<proteinExistence type="predicted"/>
<evidence type="ECO:0008006" key="4">
    <source>
        <dbReference type="Google" id="ProtNLM"/>
    </source>
</evidence>
<dbReference type="Proteomes" id="UP000583800">
    <property type="component" value="Unassembled WGS sequence"/>
</dbReference>
<organism evidence="2 3">
    <name type="scientific">Nonomuraea muscovyensis</name>
    <dbReference type="NCBI Taxonomy" id="1124761"/>
    <lineage>
        <taxon>Bacteria</taxon>
        <taxon>Bacillati</taxon>
        <taxon>Actinomycetota</taxon>
        <taxon>Actinomycetes</taxon>
        <taxon>Streptosporangiales</taxon>
        <taxon>Streptosporangiaceae</taxon>
        <taxon>Nonomuraea</taxon>
    </lineage>
</organism>